<dbReference type="EMBL" id="BX572601">
    <property type="protein sequence ID" value="CAE27969.1"/>
    <property type="molecule type" value="Genomic_DNA"/>
</dbReference>
<reference evidence="2" key="3">
    <citation type="submission" date="2022-12" db="EMBL/GenBank/DDBJ databases">
        <title>Complete genome sequence of Rhodopseudomonas palustris CGA0092 and corrections to the R. palustris CGA009 genome sequence.</title>
        <authorList>
            <person name="Mazny B.R."/>
            <person name="Sheff O.F."/>
            <person name="LaSarre B."/>
            <person name="McKinlay A."/>
            <person name="McKinlay J.B."/>
        </authorList>
    </citation>
    <scope>NUCLEOTIDE SEQUENCE</scope>
    <source>
        <strain evidence="2">CGA009</strain>
    </source>
</reference>
<dbReference type="GeneID" id="66893591"/>
<proteinExistence type="predicted"/>
<dbReference type="KEGG" id="rpa:TX73_013060"/>
<dbReference type="HOGENOM" id="CLU_1569478_0_0_5"/>
<dbReference type="AlphaFoldDB" id="Q6N6T6"/>
<reference evidence="1 3" key="2">
    <citation type="journal article" date="2004" name="Nat. Biotechnol.">
        <title>Complete genome sequence of the metabolically versatile photosynthetic bacterium Rhodopseudomonas palustris.</title>
        <authorList>
            <person name="Larimer F.W."/>
            <person name="Chain P."/>
            <person name="Hauser L."/>
            <person name="Lamerdin J."/>
            <person name="Malfatti S."/>
            <person name="Do L."/>
            <person name="Land M.L."/>
            <person name="Pelletier D.A."/>
            <person name="Beatty J.T."/>
            <person name="Lang A.S."/>
            <person name="Tabita F.R."/>
            <person name="Gibson J.L."/>
            <person name="Hanson T.E."/>
            <person name="Bobst C."/>
            <person name="Torres J.L."/>
            <person name="Peres C."/>
            <person name="Harrison F.H."/>
            <person name="Gibson J."/>
            <person name="Harwood C.S."/>
        </authorList>
    </citation>
    <scope>NUCLEOTIDE SEQUENCE [LARGE SCALE GENOMIC DNA]</scope>
    <source>
        <strain evidence="3">ATCC BAA-98 / CGA009</strain>
        <strain evidence="1">CGA009</strain>
    </source>
</reference>
<reference evidence="2" key="1">
    <citation type="submission" date="2003-07" db="EMBL/GenBank/DDBJ databases">
        <authorList>
            <consortium name="Rhodopseudomonas genome consortium"/>
            <person name="Larimer F."/>
            <person name="Harwood C."/>
        </authorList>
    </citation>
    <scope>NUCLEOTIDE SEQUENCE</scope>
    <source>
        <strain evidence="2">CGA009</strain>
    </source>
</reference>
<organism evidence="1">
    <name type="scientific">Rhodopseudomonas palustris (strain ATCC BAA-98 / CGA009)</name>
    <dbReference type="NCBI Taxonomy" id="258594"/>
    <lineage>
        <taxon>Bacteria</taxon>
        <taxon>Pseudomonadati</taxon>
        <taxon>Pseudomonadota</taxon>
        <taxon>Alphaproteobacteria</taxon>
        <taxon>Hyphomicrobiales</taxon>
        <taxon>Nitrobacteraceae</taxon>
        <taxon>Rhodopseudomonas</taxon>
    </lineage>
</organism>
<evidence type="ECO:0000313" key="3">
    <source>
        <dbReference type="Proteomes" id="UP000001426"/>
    </source>
</evidence>
<dbReference type="Proteomes" id="UP000001426">
    <property type="component" value="Chromosome"/>
</dbReference>
<evidence type="ECO:0000313" key="2">
    <source>
        <dbReference type="EMBL" id="WCL92685.1"/>
    </source>
</evidence>
<accession>Q6N6T6</accession>
<dbReference type="EMBL" id="CP116810">
    <property type="protein sequence ID" value="WCL92685.1"/>
    <property type="molecule type" value="Genomic_DNA"/>
</dbReference>
<gene>
    <name evidence="1" type="ordered locus">RPA2528</name>
    <name evidence="2" type="ORF">TX73_013060</name>
</gene>
<evidence type="ECO:0000313" key="1">
    <source>
        <dbReference type="EMBL" id="CAE27969.1"/>
    </source>
</evidence>
<dbReference type="STRING" id="258594.RPA2528"/>
<keyword evidence="3" id="KW-1185">Reference proteome</keyword>
<sequence>MDFKPLDALLADRLRVLEQEQRADVVPSLEVERAERIFPPAPIEVVRDVELLKPCEGFSGLCSHPPQSFHACCEGAQATDTSATPQPRRGEARSLLDGYSSLWGSIYGEPLDFLSDHRSPDPLNRNCMVMRAVNGDSAVVGHYFPEMVREAIREARKKRRDILTPSLRLS</sequence>
<name>Q6N6T6_RHOPA</name>
<dbReference type="RefSeq" id="WP_011158078.1">
    <property type="nucleotide sequence ID" value="NZ_CP116810.1"/>
</dbReference>
<protein>
    <submittedName>
        <fullName evidence="1">Uncharacterized protein</fullName>
    </submittedName>
</protein>